<dbReference type="RefSeq" id="WP_198124879.1">
    <property type="nucleotide sequence ID" value="NZ_JAECZC010000018.1"/>
</dbReference>
<protein>
    <submittedName>
        <fullName evidence="2">ABC transporter substrate-binding protein</fullName>
    </submittedName>
</protein>
<dbReference type="InterPro" id="IPR015168">
    <property type="entry name" value="SsuA/THI5"/>
</dbReference>
<evidence type="ECO:0000259" key="1">
    <source>
        <dbReference type="Pfam" id="PF09084"/>
    </source>
</evidence>
<proteinExistence type="predicted"/>
<keyword evidence="3" id="KW-1185">Reference proteome</keyword>
<dbReference type="Proteomes" id="UP000632766">
    <property type="component" value="Unassembled WGS sequence"/>
</dbReference>
<dbReference type="Pfam" id="PF09084">
    <property type="entry name" value="NMT1"/>
    <property type="match status" value="1"/>
</dbReference>
<dbReference type="PANTHER" id="PTHR31528">
    <property type="entry name" value="4-AMINO-5-HYDROXYMETHYL-2-METHYLPYRIMIDINE PHOSPHATE SYNTHASE THI11-RELATED"/>
    <property type="match status" value="1"/>
</dbReference>
<dbReference type="GO" id="GO:0009228">
    <property type="term" value="P:thiamine biosynthetic process"/>
    <property type="evidence" value="ECO:0007669"/>
    <property type="project" value="InterPro"/>
</dbReference>
<dbReference type="AlphaFoldDB" id="A0A8J7HT13"/>
<dbReference type="SUPFAM" id="SSF53850">
    <property type="entry name" value="Periplasmic binding protein-like II"/>
    <property type="match status" value="1"/>
</dbReference>
<evidence type="ECO:0000313" key="2">
    <source>
        <dbReference type="EMBL" id="MBH8562982.1"/>
    </source>
</evidence>
<dbReference type="InterPro" id="IPR027939">
    <property type="entry name" value="NMT1/THI5"/>
</dbReference>
<name>A0A8J7HT13_9NOST</name>
<accession>A0A8J7HT13</accession>
<dbReference type="Gene3D" id="3.40.190.10">
    <property type="entry name" value="Periplasmic binding protein-like II"/>
    <property type="match status" value="2"/>
</dbReference>
<dbReference type="EMBL" id="JAECZC010000018">
    <property type="protein sequence ID" value="MBH8562982.1"/>
    <property type="molecule type" value="Genomic_DNA"/>
</dbReference>
<evidence type="ECO:0000313" key="3">
    <source>
        <dbReference type="Proteomes" id="UP000632766"/>
    </source>
</evidence>
<sequence length="366" mass="40626">MRGIRLSHLYDSRKRIYGINRRKFLQYSSLALGTGILAACTNENKISTVTPASDFRSNGKLDKVIFSIHWVAEAEYGGFYQAVATGIYRDHGLDVTIKPGGPRGNYTLLLMGGSVDLIMGHSGDAISALKDGVPMITVAATFQKDPQVLIAHPGTGNDSLEKLKGKPILVGSGGEATYWPFLKAKYGFTDDQKRPYNFDVQPFLKDKNIIQQGLLTAEPFEIKKKGGFEPVSILLADYGYNAYGFTIETTKKLVERNPDLVQRFVDASIKGWYSYLEDPVPGNNLIKKDNPDMTDEQLNFSLEKLKQNAVITGGEAQQLGIGAMTEERWRSFYDNLVKAGVVEGNINYKDAFTLQFVNKGVNYYKS</sequence>
<reference evidence="2 3" key="1">
    <citation type="journal article" date="2021" name="Int. J. Syst. Evol. Microbiol.">
        <title>Amazonocrinis nigriterrae gen. nov., sp. nov., Atlanticothrix silvestris gen. nov., sp. nov. and Dendronalium phyllosphericum gen. nov., sp. nov., nostocacean cyanobacteria from Brazilian environments.</title>
        <authorList>
            <person name="Alvarenga D.O."/>
            <person name="Andreote A.P.D."/>
            <person name="Branco L.H.Z."/>
            <person name="Delbaje E."/>
            <person name="Cruz R.B."/>
            <person name="Varani A.M."/>
            <person name="Fiore M.F."/>
        </authorList>
    </citation>
    <scope>NUCLEOTIDE SEQUENCE [LARGE SCALE GENOMIC DNA]</scope>
    <source>
        <strain evidence="2 3">CENA67</strain>
    </source>
</reference>
<comment type="caution">
    <text evidence="2">The sequence shown here is derived from an EMBL/GenBank/DDBJ whole genome shotgun (WGS) entry which is preliminary data.</text>
</comment>
<organism evidence="2 3">
    <name type="scientific">Amazonocrinis nigriterrae CENA67</name>
    <dbReference type="NCBI Taxonomy" id="2794033"/>
    <lineage>
        <taxon>Bacteria</taxon>
        <taxon>Bacillati</taxon>
        <taxon>Cyanobacteriota</taxon>
        <taxon>Cyanophyceae</taxon>
        <taxon>Nostocales</taxon>
        <taxon>Nostocaceae</taxon>
        <taxon>Amazonocrinis</taxon>
        <taxon>Amazonocrinis nigriterrae</taxon>
    </lineage>
</organism>
<feature type="domain" description="SsuA/THI5-like" evidence="1">
    <location>
        <begin position="76"/>
        <end position="279"/>
    </location>
</feature>
<dbReference type="PANTHER" id="PTHR31528:SF3">
    <property type="entry name" value="THIAMINE BIOSYNTHESIS PROTEIN HI_0357-RELATED"/>
    <property type="match status" value="1"/>
</dbReference>
<gene>
    <name evidence="2" type="ORF">I8748_12445</name>
</gene>